<protein>
    <submittedName>
        <fullName evidence="1">Uncharacterized protein</fullName>
    </submittedName>
</protein>
<reference evidence="1" key="1">
    <citation type="submission" date="2021-02" db="EMBL/GenBank/DDBJ databases">
        <authorList>
            <person name="Dougan E. K."/>
            <person name="Rhodes N."/>
            <person name="Thang M."/>
            <person name="Chan C."/>
        </authorList>
    </citation>
    <scope>NUCLEOTIDE SEQUENCE</scope>
</reference>
<comment type="caution">
    <text evidence="1">The sequence shown here is derived from an EMBL/GenBank/DDBJ whole genome shotgun (WGS) entry which is preliminary data.</text>
</comment>
<accession>A0A813EZZ4</accession>
<keyword evidence="2" id="KW-1185">Reference proteome</keyword>
<dbReference type="OrthoDB" id="419694at2759"/>
<dbReference type="Proteomes" id="UP000654075">
    <property type="component" value="Unassembled WGS sequence"/>
</dbReference>
<gene>
    <name evidence="1" type="ORF">PGLA1383_LOCUS21614</name>
</gene>
<name>A0A813EZZ4_POLGL</name>
<proteinExistence type="predicted"/>
<sequence length="165" mass="17605">ATTSMTAICEEIIRGLTEAVRHELPPGWILRPFGSFVQDTMLPGTALDVALYFEGIEEEGQSFNAALGLAAALMRKASGRFELISPLSASGAPAASGPVRLLAGDFSSGQRLGKQELAIYHGDVATGVFDLLLRQALSRDPQARSLVLQVKRWARSRGLAQRGLG</sequence>
<evidence type="ECO:0000313" key="2">
    <source>
        <dbReference type="Proteomes" id="UP000654075"/>
    </source>
</evidence>
<evidence type="ECO:0000313" key="1">
    <source>
        <dbReference type="EMBL" id="CAE8603403.1"/>
    </source>
</evidence>
<organism evidence="1 2">
    <name type="scientific">Polarella glacialis</name>
    <name type="common">Dinoflagellate</name>
    <dbReference type="NCBI Taxonomy" id="89957"/>
    <lineage>
        <taxon>Eukaryota</taxon>
        <taxon>Sar</taxon>
        <taxon>Alveolata</taxon>
        <taxon>Dinophyceae</taxon>
        <taxon>Suessiales</taxon>
        <taxon>Suessiaceae</taxon>
        <taxon>Polarella</taxon>
    </lineage>
</organism>
<dbReference type="AlphaFoldDB" id="A0A813EZZ4"/>
<dbReference type="EMBL" id="CAJNNV010015350">
    <property type="protein sequence ID" value="CAE8603403.1"/>
    <property type="molecule type" value="Genomic_DNA"/>
</dbReference>
<feature type="non-terminal residue" evidence="1">
    <location>
        <position position="1"/>
    </location>
</feature>
<feature type="non-terminal residue" evidence="1">
    <location>
        <position position="165"/>
    </location>
</feature>